<keyword evidence="8" id="KW-1185">Reference proteome</keyword>
<accession>A0ABU2ZWE5</accession>
<dbReference type="InterPro" id="IPR005636">
    <property type="entry name" value="DTW"/>
</dbReference>
<gene>
    <name evidence="7" type="ORF">RM573_01480</name>
</gene>
<proteinExistence type="inferred from homology"/>
<keyword evidence="3" id="KW-0949">S-adenosyl-L-methionine</keyword>
<dbReference type="RefSeq" id="WP_311576151.1">
    <property type="nucleotide sequence ID" value="NZ_JAVRIF010000001.1"/>
</dbReference>
<name>A0ABU2ZWE5_9GAMM</name>
<feature type="domain" description="DTW" evidence="6">
    <location>
        <begin position="2"/>
        <end position="194"/>
    </location>
</feature>
<evidence type="ECO:0000313" key="8">
    <source>
        <dbReference type="Proteomes" id="UP001266357"/>
    </source>
</evidence>
<comment type="caution">
    <text evidence="7">The sequence shown here is derived from an EMBL/GenBank/DDBJ whole genome shotgun (WGS) entry which is preliminary data.</text>
</comment>
<sequence>MSRPYCNVCQRPQVSCICHLIHPTKNDIHVVILQHPSEVKQSKGTVTLLSQSLSSCQVIIAEDVSQHQEFLAVLAQYQGHIALLYPSEKAEMIVKNSEVKADEIIKCIILLDGTWKKAFRIYMINEVLHHLPHRILPENIQGQYQIRKTKKQGALSSLEACCYGLALMENNTEKYVGLLEKFKQFNQMQLSFVPKN</sequence>
<keyword evidence="4" id="KW-0819">tRNA processing</keyword>
<keyword evidence="2 7" id="KW-0808">Transferase</keyword>
<dbReference type="GO" id="GO:0016432">
    <property type="term" value="F:tRNA-uridine aminocarboxypropyltransferase activity"/>
    <property type="evidence" value="ECO:0007669"/>
    <property type="project" value="UniProtKB-EC"/>
</dbReference>
<evidence type="ECO:0000256" key="5">
    <source>
        <dbReference type="ARBA" id="ARBA00034489"/>
    </source>
</evidence>
<dbReference type="PANTHER" id="PTHR21392:SF0">
    <property type="entry name" value="TRNA-URIDINE AMINOCARBOXYPROPYLTRANSFERASE 2"/>
    <property type="match status" value="1"/>
</dbReference>
<reference evidence="7 8" key="1">
    <citation type="submission" date="2023-09" db="EMBL/GenBank/DDBJ databases">
        <authorList>
            <person name="Rey-Velasco X."/>
        </authorList>
    </citation>
    <scope>NUCLEOTIDE SEQUENCE [LARGE SCALE GENOMIC DNA]</scope>
    <source>
        <strain evidence="7 8">W431</strain>
    </source>
</reference>
<evidence type="ECO:0000256" key="4">
    <source>
        <dbReference type="ARBA" id="ARBA00022694"/>
    </source>
</evidence>
<dbReference type="EC" id="2.5.1.25" evidence="1"/>
<evidence type="ECO:0000313" key="7">
    <source>
        <dbReference type="EMBL" id="MDT0602258.1"/>
    </source>
</evidence>
<evidence type="ECO:0000256" key="3">
    <source>
        <dbReference type="ARBA" id="ARBA00022691"/>
    </source>
</evidence>
<dbReference type="PANTHER" id="PTHR21392">
    <property type="entry name" value="TRNA-URIDINE AMINOCARBOXYPROPYLTRANSFERASE 2"/>
    <property type="match status" value="1"/>
</dbReference>
<evidence type="ECO:0000256" key="1">
    <source>
        <dbReference type="ARBA" id="ARBA00012386"/>
    </source>
</evidence>
<evidence type="ECO:0000259" key="6">
    <source>
        <dbReference type="SMART" id="SM01144"/>
    </source>
</evidence>
<dbReference type="EMBL" id="JAVRIF010000001">
    <property type="protein sequence ID" value="MDT0602258.1"/>
    <property type="molecule type" value="Genomic_DNA"/>
</dbReference>
<dbReference type="Proteomes" id="UP001266357">
    <property type="component" value="Unassembled WGS sequence"/>
</dbReference>
<organism evidence="7 8">
    <name type="scientific">Thalassotalea castellviae</name>
    <dbReference type="NCBI Taxonomy" id="3075612"/>
    <lineage>
        <taxon>Bacteria</taxon>
        <taxon>Pseudomonadati</taxon>
        <taxon>Pseudomonadota</taxon>
        <taxon>Gammaproteobacteria</taxon>
        <taxon>Alteromonadales</taxon>
        <taxon>Colwelliaceae</taxon>
        <taxon>Thalassotalea</taxon>
    </lineage>
</organism>
<comment type="similarity">
    <text evidence="5">Belongs to the TDD superfamily. DTWD2 family.</text>
</comment>
<dbReference type="SMART" id="SM01144">
    <property type="entry name" value="DTW"/>
    <property type="match status" value="1"/>
</dbReference>
<protein>
    <recommendedName>
        <fullName evidence="1">tRNA-uridine aminocarboxypropyltransferase</fullName>
        <ecNumber evidence="1">2.5.1.25</ecNumber>
    </recommendedName>
</protein>
<dbReference type="InterPro" id="IPR039262">
    <property type="entry name" value="DTWD2/TAPT"/>
</dbReference>
<dbReference type="Pfam" id="PF03942">
    <property type="entry name" value="DTW"/>
    <property type="match status" value="1"/>
</dbReference>
<evidence type="ECO:0000256" key="2">
    <source>
        <dbReference type="ARBA" id="ARBA00022679"/>
    </source>
</evidence>